<dbReference type="PANTHER" id="PTHR34343:SF1">
    <property type="entry name" value="SEROLOGICALLY DEFINED COLON CANCER ANTIGEN 8"/>
    <property type="match status" value="1"/>
</dbReference>
<reference evidence="4" key="1">
    <citation type="submission" date="2025-08" db="UniProtKB">
        <authorList>
            <consortium name="RefSeq"/>
        </authorList>
    </citation>
    <scope>IDENTIFICATION</scope>
    <source>
        <tissue evidence="4">Testes</tissue>
    </source>
</reference>
<dbReference type="PANTHER" id="PTHR34343">
    <property type="entry name" value="SEROLOGICALLY DEFINED COLON CANCER ANTIGEN 8"/>
    <property type="match status" value="1"/>
</dbReference>
<feature type="coiled-coil region" evidence="1">
    <location>
        <begin position="241"/>
        <end position="538"/>
    </location>
</feature>
<gene>
    <name evidence="4" type="primary">LOC100374776</name>
</gene>
<feature type="compositionally biased region" description="Low complexity" evidence="2">
    <location>
        <begin position="27"/>
        <end position="38"/>
    </location>
</feature>
<organism evidence="3 4">
    <name type="scientific">Saccoglossus kowalevskii</name>
    <name type="common">Acorn worm</name>
    <dbReference type="NCBI Taxonomy" id="10224"/>
    <lineage>
        <taxon>Eukaryota</taxon>
        <taxon>Metazoa</taxon>
        <taxon>Hemichordata</taxon>
        <taxon>Enteropneusta</taxon>
        <taxon>Harrimaniidae</taxon>
        <taxon>Saccoglossus</taxon>
    </lineage>
</organism>
<name>A0ABM0GRK9_SACKO</name>
<dbReference type="Proteomes" id="UP000694865">
    <property type="component" value="Unplaced"/>
</dbReference>
<evidence type="ECO:0000313" key="3">
    <source>
        <dbReference type="Proteomes" id="UP000694865"/>
    </source>
</evidence>
<evidence type="ECO:0000256" key="2">
    <source>
        <dbReference type="SAM" id="MobiDB-lite"/>
    </source>
</evidence>
<accession>A0ABM0GRK9</accession>
<proteinExistence type="predicted"/>
<dbReference type="GeneID" id="100374776"/>
<sequence length="618" mass="72079">MDSLEVLTEYQKHVRERANASLKELKSSLSSPTTTIPSDRQSTSPSPRLHLSHDYDNAVDRLRHLLKDQDGKSGQSPRSKMSFPIYEHEPNFRGPTHILPITGTGTLPSPSELLPLINNYISYIYQLEGKNRFIEEELKIFKMKMEEFVDENSRLHEQLKAKVVEETLQHDSVEDLERAEQLVDSLKSKMRMSESQYLLTKDEHSVSVKGLCFKCAQNEAVIASTHVDMNVKAVDRLTIERDDLMDTVTRMKKVLEDMKRREDDSHEHVRKSIEMVEQAQLEKTQALVEKAQLDEELNKQREHFEGLLAEHQVSLEKEKEFVKQQCNRQIESMQEQLQTMLQRLTAMDNQVDKVTREKTTMMSELEQARSQIMHHADEINKENIRVRSELRDIRRRLQTAEKQAAKATEVNVRTAEKLAASERLADTLKMTLENLNTTKTDELWNVTNKAQQREEELINLIEEMESKHTFSESELERMVGSQNSLISKLKAECQALTNQLQNSSEKFRNEKHQLKEQVKYLSGKVDRLDRQHKEMEAQCVDHSRVHNVMTNKLKDMDKHSHSTSQQVFELLNKVNSVTREKEMLKKEIMFLQQQLETQSRQKLDMNYMVEVIEGQKRG</sequence>
<dbReference type="RefSeq" id="XP_002735767.1">
    <property type="nucleotide sequence ID" value="XM_002735721.2"/>
</dbReference>
<feature type="coiled-coil region" evidence="1">
    <location>
        <begin position="567"/>
        <end position="601"/>
    </location>
</feature>
<evidence type="ECO:0000256" key="1">
    <source>
        <dbReference type="SAM" id="Coils"/>
    </source>
</evidence>
<dbReference type="InterPro" id="IPR031887">
    <property type="entry name" value="SDCCAG8"/>
</dbReference>
<feature type="region of interest" description="Disordered" evidence="2">
    <location>
        <begin position="22"/>
        <end position="52"/>
    </location>
</feature>
<dbReference type="Pfam" id="PF15964">
    <property type="entry name" value="CCCAP"/>
    <property type="match status" value="2"/>
</dbReference>
<keyword evidence="1" id="KW-0175">Coiled coil</keyword>
<protein>
    <submittedName>
        <fullName evidence="4">Serologically defined colon cancer antigen 8 homolog</fullName>
    </submittedName>
</protein>
<keyword evidence="3" id="KW-1185">Reference proteome</keyword>
<evidence type="ECO:0000313" key="4">
    <source>
        <dbReference type="RefSeq" id="XP_002735767.1"/>
    </source>
</evidence>